<evidence type="ECO:0000256" key="5">
    <source>
        <dbReference type="SAM" id="MobiDB-lite"/>
    </source>
</evidence>
<organism evidence="6 7">
    <name type="scientific">Pristionchus fissidentatus</name>
    <dbReference type="NCBI Taxonomy" id="1538716"/>
    <lineage>
        <taxon>Eukaryota</taxon>
        <taxon>Metazoa</taxon>
        <taxon>Ecdysozoa</taxon>
        <taxon>Nematoda</taxon>
        <taxon>Chromadorea</taxon>
        <taxon>Rhabditida</taxon>
        <taxon>Rhabditina</taxon>
        <taxon>Diplogasteromorpha</taxon>
        <taxon>Diplogasteroidea</taxon>
        <taxon>Neodiplogasteridae</taxon>
        <taxon>Pristionchus</taxon>
    </lineage>
</organism>
<dbReference type="Proteomes" id="UP001432322">
    <property type="component" value="Unassembled WGS sequence"/>
</dbReference>
<dbReference type="InterPro" id="IPR051865">
    <property type="entry name" value="WD-repeat_CDT2_adapter"/>
</dbReference>
<comment type="caution">
    <text evidence="6">The sequence shown here is derived from an EMBL/GenBank/DDBJ whole genome shotgun (WGS) entry which is preliminary data.</text>
</comment>
<dbReference type="InterPro" id="IPR036322">
    <property type="entry name" value="WD40_repeat_dom_sf"/>
</dbReference>
<name>A0AAV5UZM2_9BILA</name>
<dbReference type="Gene3D" id="2.130.10.10">
    <property type="entry name" value="YVTN repeat-like/Quinoprotein amine dehydrogenase"/>
    <property type="match status" value="2"/>
</dbReference>
<feature type="compositionally biased region" description="Low complexity" evidence="5">
    <location>
        <begin position="611"/>
        <end position="624"/>
    </location>
</feature>
<dbReference type="GO" id="GO:0005634">
    <property type="term" value="C:nucleus"/>
    <property type="evidence" value="ECO:0007669"/>
    <property type="project" value="TreeGrafter"/>
</dbReference>
<feature type="region of interest" description="Disordered" evidence="5">
    <location>
        <begin position="468"/>
        <end position="514"/>
    </location>
</feature>
<dbReference type="InterPro" id="IPR015943">
    <property type="entry name" value="WD40/YVTN_repeat-like_dom_sf"/>
</dbReference>
<dbReference type="InterPro" id="IPR001680">
    <property type="entry name" value="WD40_rpt"/>
</dbReference>
<comment type="pathway">
    <text evidence="1">Protein modification; protein ubiquitination.</text>
</comment>
<evidence type="ECO:0000256" key="4">
    <source>
        <dbReference type="PROSITE-ProRule" id="PRU00221"/>
    </source>
</evidence>
<sequence>MDWKYIRGTGRPGGARVPPNFYADYCSSGYAKAPRDAWVSGRFSPFAENILMIGGDSGHVCIVDVEAPTEDAFKYYFRAHQGTVMDVIPIPNQPDELLTMSGYDIRIWSLGSPIKSTLFCVPEDVSVRCASFIPDNSNVFASGGRDGSIYMWDKRIAATVQNSHMYRRPVKEYRHSHVVKPVLPLTPAGVRKRSDRLSYSVPSITEMLFLDEHTLATCSSSGKSGIRMWDTRKMPVREESRPLTVFELPYSKKDAGVSSICLDRFKSSLFAVSTDNCIYEYAVHSACVKPLRSYTGACMDGDLHIQAACSPVSDHLICGSGDRKARLWDMQKFHSYSDEHLSGPASASSTAITPSLALGGHNKKVGNVGFSVSGKYMLTMDDSEFRIWQRLPVSSIPIEDSEQAGAATFERVERIVPTRADEASNVLQSFSITPGPRLFLSPTKAGMAPLQKRKEPFASPFKKTARALFDRDGEKENTPPGYKMARLDDVSLPSLEDGEEERKKEAERKRRRRNPFYYKHPTMHLPNAVYERHVAKLRGVGQQPVVETETVTKSGRKMRTLECWARSAPGARLSKERLPSIEEFPDSMFSSSPKKQLTVVRPLQLLQQQQPVAAAAPGAVTTPKAKGRRSSVRNILDYFQTNKASGDH</sequence>
<dbReference type="SUPFAM" id="SSF50978">
    <property type="entry name" value="WD40 repeat-like"/>
    <property type="match status" value="1"/>
</dbReference>
<keyword evidence="4" id="KW-0853">WD repeat</keyword>
<dbReference type="PANTHER" id="PTHR22852">
    <property type="entry name" value="LETHAL 2 DENTICLELESS PROTEIN RETINOIC ACID-REGULATED NUCLEAR MATRIX-ASSOCIATED PROTEIN"/>
    <property type="match status" value="1"/>
</dbReference>
<reference evidence="6" key="1">
    <citation type="submission" date="2023-10" db="EMBL/GenBank/DDBJ databases">
        <title>Genome assembly of Pristionchus species.</title>
        <authorList>
            <person name="Yoshida K."/>
            <person name="Sommer R.J."/>
        </authorList>
    </citation>
    <scope>NUCLEOTIDE SEQUENCE</scope>
    <source>
        <strain evidence="6">RS5133</strain>
    </source>
</reference>
<evidence type="ECO:0000313" key="6">
    <source>
        <dbReference type="EMBL" id="GMT11680.1"/>
    </source>
</evidence>
<feature type="compositionally biased region" description="Basic and acidic residues" evidence="5">
    <location>
        <begin position="468"/>
        <end position="477"/>
    </location>
</feature>
<dbReference type="PROSITE" id="PS50082">
    <property type="entry name" value="WD_REPEATS_2"/>
    <property type="match status" value="1"/>
</dbReference>
<dbReference type="GO" id="GO:0043161">
    <property type="term" value="P:proteasome-mediated ubiquitin-dependent protein catabolic process"/>
    <property type="evidence" value="ECO:0007669"/>
    <property type="project" value="TreeGrafter"/>
</dbReference>
<protein>
    <submittedName>
        <fullName evidence="6">Uncharacterized protein</fullName>
    </submittedName>
</protein>
<keyword evidence="7" id="KW-1185">Reference proteome</keyword>
<dbReference type="Pfam" id="PF00400">
    <property type="entry name" value="WD40"/>
    <property type="match status" value="2"/>
</dbReference>
<accession>A0AAV5UZM2</accession>
<dbReference type="GO" id="GO:0007095">
    <property type="term" value="P:mitotic G2 DNA damage checkpoint signaling"/>
    <property type="evidence" value="ECO:0007669"/>
    <property type="project" value="TreeGrafter"/>
</dbReference>
<proteinExistence type="inferred from homology"/>
<dbReference type="GO" id="GO:0030674">
    <property type="term" value="F:protein-macromolecule adaptor activity"/>
    <property type="evidence" value="ECO:0007669"/>
    <property type="project" value="TreeGrafter"/>
</dbReference>
<evidence type="ECO:0000256" key="2">
    <source>
        <dbReference type="ARBA" id="ARBA00022786"/>
    </source>
</evidence>
<feature type="repeat" description="WD" evidence="4">
    <location>
        <begin position="127"/>
        <end position="162"/>
    </location>
</feature>
<dbReference type="SMART" id="SM00320">
    <property type="entry name" value="WD40"/>
    <property type="match status" value="7"/>
</dbReference>
<evidence type="ECO:0000313" key="7">
    <source>
        <dbReference type="Proteomes" id="UP001432322"/>
    </source>
</evidence>
<evidence type="ECO:0000256" key="1">
    <source>
        <dbReference type="ARBA" id="ARBA00004906"/>
    </source>
</evidence>
<keyword evidence="2" id="KW-0833">Ubl conjugation pathway</keyword>
<comment type="similarity">
    <text evidence="3">Belongs to the WD repeat cdt2 family.</text>
</comment>
<evidence type="ECO:0000256" key="3">
    <source>
        <dbReference type="ARBA" id="ARBA00038344"/>
    </source>
</evidence>
<dbReference type="PANTHER" id="PTHR22852:SF0">
    <property type="entry name" value="DENTICLELESS PROTEIN HOMOLOG"/>
    <property type="match status" value="1"/>
</dbReference>
<gene>
    <name evidence="6" type="ORF">PFISCL1PPCAC_2977</name>
</gene>
<feature type="region of interest" description="Disordered" evidence="5">
    <location>
        <begin position="611"/>
        <end position="632"/>
    </location>
</feature>
<dbReference type="EMBL" id="BTSY01000001">
    <property type="protein sequence ID" value="GMT11680.1"/>
    <property type="molecule type" value="Genomic_DNA"/>
</dbReference>
<dbReference type="AlphaFoldDB" id="A0AAV5UZM2"/>